<reference evidence="2 3" key="1">
    <citation type="submission" date="2019-02" db="EMBL/GenBank/DDBJ databases">
        <title>Sequencing the genomes of 1000 actinobacteria strains.</title>
        <authorList>
            <person name="Klenk H.-P."/>
        </authorList>
    </citation>
    <scope>NUCLEOTIDE SEQUENCE [LARGE SCALE GENOMIC DNA]</scope>
    <source>
        <strain evidence="2 3">DSM 45779</strain>
    </source>
</reference>
<dbReference type="EMBL" id="SHKL01000001">
    <property type="protein sequence ID" value="RZT86796.1"/>
    <property type="molecule type" value="Genomic_DNA"/>
</dbReference>
<protein>
    <submittedName>
        <fullName evidence="2">ChrR-like protein with cupin domain</fullName>
    </submittedName>
</protein>
<dbReference type="Pfam" id="PF12973">
    <property type="entry name" value="Cupin_7"/>
    <property type="match status" value="1"/>
</dbReference>
<name>A0A4Q7UY01_PSEST</name>
<proteinExistence type="predicted"/>
<feature type="domain" description="ChrR-like cupin" evidence="1">
    <location>
        <begin position="4"/>
        <end position="95"/>
    </location>
</feature>
<dbReference type="InterPro" id="IPR025979">
    <property type="entry name" value="ChrR-like_cupin_dom"/>
</dbReference>
<evidence type="ECO:0000313" key="3">
    <source>
        <dbReference type="Proteomes" id="UP000291591"/>
    </source>
</evidence>
<gene>
    <name evidence="2" type="ORF">EV383_3694</name>
</gene>
<comment type="caution">
    <text evidence="2">The sequence shown here is derived from an EMBL/GenBank/DDBJ whole genome shotgun (WGS) entry which is preliminary data.</text>
</comment>
<accession>A0A4Q7UY01</accession>
<evidence type="ECO:0000259" key="1">
    <source>
        <dbReference type="Pfam" id="PF12973"/>
    </source>
</evidence>
<sequence length="105" mass="11088">MAMDHVTLDAVTWRETAPGVERGELPPGAPGAGAAVLRFAAGATTADHRHPAGEELFVFSGRLRIGDKTLGPGDYLYTPPGGANDVEAFEDSIVFQHQAEPPEFS</sequence>
<evidence type="ECO:0000313" key="2">
    <source>
        <dbReference type="EMBL" id="RZT86796.1"/>
    </source>
</evidence>
<dbReference type="SUPFAM" id="SSF51182">
    <property type="entry name" value="RmlC-like cupins"/>
    <property type="match status" value="1"/>
</dbReference>
<dbReference type="RefSeq" id="WP_130291033.1">
    <property type="nucleotide sequence ID" value="NZ_SHKL01000001.1"/>
</dbReference>
<dbReference type="InterPro" id="IPR014710">
    <property type="entry name" value="RmlC-like_jellyroll"/>
</dbReference>
<dbReference type="OrthoDB" id="9802489at2"/>
<dbReference type="Proteomes" id="UP000291591">
    <property type="component" value="Unassembled WGS sequence"/>
</dbReference>
<dbReference type="AlphaFoldDB" id="A0A4Q7UY01"/>
<dbReference type="Gene3D" id="2.60.120.10">
    <property type="entry name" value="Jelly Rolls"/>
    <property type="match status" value="1"/>
</dbReference>
<dbReference type="InterPro" id="IPR011051">
    <property type="entry name" value="RmlC_Cupin_sf"/>
</dbReference>
<organism evidence="2 3">
    <name type="scientific">Pseudonocardia sediminis</name>
    <dbReference type="NCBI Taxonomy" id="1397368"/>
    <lineage>
        <taxon>Bacteria</taxon>
        <taxon>Bacillati</taxon>
        <taxon>Actinomycetota</taxon>
        <taxon>Actinomycetes</taxon>
        <taxon>Pseudonocardiales</taxon>
        <taxon>Pseudonocardiaceae</taxon>
        <taxon>Pseudonocardia</taxon>
    </lineage>
</organism>
<keyword evidence="3" id="KW-1185">Reference proteome</keyword>